<feature type="compositionally biased region" description="Polar residues" evidence="1">
    <location>
        <begin position="28"/>
        <end position="39"/>
    </location>
</feature>
<protein>
    <submittedName>
        <fullName evidence="5">C2H2-type domain-containing protein</fullName>
    </submittedName>
</protein>
<gene>
    <name evidence="2" type="ORF">DME_LOCUS6261</name>
</gene>
<sequence>MLSELLRPDSDKNNNGTEWNIFKKLNPDISTQNRQSPTNFREFPIDAENPRPTNILRDLLSAKKSTPEANKIILKKFLSTAGETHNKIPVFSVSQHRATNEFIKSKQINNIHGRHYHSTSSQRVRKRKRVLFERHSSSNSELFCQKSADERIRSKEILLIISEVTSEESHKIFESLAMPKLSKHNDIAYYPTIHCVLCNEWVCSRNRLTHVESHLQYRPYRCSICGYDNRKEIFISLHIAKIHKGKGEVLFEPDSELELQYVYLFKVMQPTIFCLTIFNL</sequence>
<dbReference type="EMBL" id="UYYG01001155">
    <property type="protein sequence ID" value="VDN56288.1"/>
    <property type="molecule type" value="Genomic_DNA"/>
</dbReference>
<organism evidence="3 5">
    <name type="scientific">Dracunculus medinensis</name>
    <name type="common">Guinea worm</name>
    <dbReference type="NCBI Taxonomy" id="318479"/>
    <lineage>
        <taxon>Eukaryota</taxon>
        <taxon>Metazoa</taxon>
        <taxon>Ecdysozoa</taxon>
        <taxon>Nematoda</taxon>
        <taxon>Chromadorea</taxon>
        <taxon>Rhabditida</taxon>
        <taxon>Spirurina</taxon>
        <taxon>Dracunculoidea</taxon>
        <taxon>Dracunculidae</taxon>
        <taxon>Dracunculus</taxon>
    </lineage>
</organism>
<dbReference type="Proteomes" id="UP000274756">
    <property type="component" value="Unassembled WGS sequence"/>
</dbReference>
<reference evidence="5" key="1">
    <citation type="submission" date="2017-02" db="UniProtKB">
        <authorList>
            <consortium name="WormBaseParasite"/>
        </authorList>
    </citation>
    <scope>IDENTIFICATION</scope>
</reference>
<dbReference type="AlphaFoldDB" id="A0A0N4U504"/>
<dbReference type="OrthoDB" id="5920133at2759"/>
<name>A0A0N4U504_DRAME</name>
<keyword evidence="4" id="KW-1185">Reference proteome</keyword>
<evidence type="ECO:0000313" key="3">
    <source>
        <dbReference type="Proteomes" id="UP000038040"/>
    </source>
</evidence>
<dbReference type="WBParaSite" id="DME_0000190101-mRNA-1">
    <property type="protein sequence ID" value="DME_0000190101-mRNA-1"/>
    <property type="gene ID" value="DME_0000190101"/>
</dbReference>
<proteinExistence type="predicted"/>
<dbReference type="Proteomes" id="UP000038040">
    <property type="component" value="Unplaced"/>
</dbReference>
<dbReference type="STRING" id="318479.A0A0N4U504"/>
<accession>A0A0N4U504</accession>
<reference evidence="2 4" key="2">
    <citation type="submission" date="2018-11" db="EMBL/GenBank/DDBJ databases">
        <authorList>
            <consortium name="Pathogen Informatics"/>
        </authorList>
    </citation>
    <scope>NUCLEOTIDE SEQUENCE [LARGE SCALE GENOMIC DNA]</scope>
</reference>
<evidence type="ECO:0000313" key="5">
    <source>
        <dbReference type="WBParaSite" id="DME_0000190101-mRNA-1"/>
    </source>
</evidence>
<evidence type="ECO:0000256" key="1">
    <source>
        <dbReference type="SAM" id="MobiDB-lite"/>
    </source>
</evidence>
<dbReference type="Gene3D" id="3.30.160.60">
    <property type="entry name" value="Classic Zinc Finger"/>
    <property type="match status" value="1"/>
</dbReference>
<feature type="region of interest" description="Disordered" evidence="1">
    <location>
        <begin position="28"/>
        <end position="48"/>
    </location>
</feature>
<evidence type="ECO:0000313" key="2">
    <source>
        <dbReference type="EMBL" id="VDN56288.1"/>
    </source>
</evidence>
<evidence type="ECO:0000313" key="4">
    <source>
        <dbReference type="Proteomes" id="UP000274756"/>
    </source>
</evidence>